<dbReference type="GO" id="GO:0005509">
    <property type="term" value="F:calcium ion binding"/>
    <property type="evidence" value="ECO:0007669"/>
    <property type="project" value="InterPro"/>
</dbReference>
<dbReference type="InParanoid" id="A0A7I4EG02"/>
<dbReference type="Gene3D" id="3.40.50.12470">
    <property type="match status" value="2"/>
</dbReference>
<organism evidence="6 7">
    <name type="scientific">Physcomitrium patens</name>
    <name type="common">Spreading-leaved earth moss</name>
    <name type="synonym">Physcomitrella patens</name>
    <dbReference type="NCBI Taxonomy" id="3218"/>
    <lineage>
        <taxon>Eukaryota</taxon>
        <taxon>Viridiplantae</taxon>
        <taxon>Streptophyta</taxon>
        <taxon>Embryophyta</taxon>
        <taxon>Bryophyta</taxon>
        <taxon>Bryophytina</taxon>
        <taxon>Bryopsida</taxon>
        <taxon>Funariidae</taxon>
        <taxon>Funariales</taxon>
        <taxon>Funariaceae</taxon>
        <taxon>Physcomitrium</taxon>
    </lineage>
</organism>
<dbReference type="InterPro" id="IPR011603">
    <property type="entry name" value="2oxoglutarate_DH_E1"/>
</dbReference>
<dbReference type="InterPro" id="IPR005475">
    <property type="entry name" value="Transketolase-like_Pyr-bd"/>
</dbReference>
<dbReference type="AlphaFoldDB" id="A0A7I4EG02"/>
<dbReference type="InterPro" id="IPR002048">
    <property type="entry name" value="EF_hand_dom"/>
</dbReference>
<dbReference type="GO" id="GO:0030976">
    <property type="term" value="F:thiamine pyrophosphate binding"/>
    <property type="evidence" value="ECO:0007669"/>
    <property type="project" value="InterPro"/>
</dbReference>
<dbReference type="EnsemblPlants" id="Pp3c6_9160V3.2">
    <property type="protein sequence ID" value="Pp3c6_9160V3.2"/>
    <property type="gene ID" value="Pp3c6_9160"/>
</dbReference>
<dbReference type="GeneID" id="112283994"/>
<dbReference type="NCBIfam" id="NF006914">
    <property type="entry name" value="PRK09404.1"/>
    <property type="match status" value="1"/>
</dbReference>
<dbReference type="Pfam" id="PF00676">
    <property type="entry name" value="E1_dh"/>
    <property type="match status" value="1"/>
</dbReference>
<reference evidence="6" key="3">
    <citation type="submission" date="2020-12" db="UniProtKB">
        <authorList>
            <consortium name="EnsemblPlants"/>
        </authorList>
    </citation>
    <scope>IDENTIFICATION</scope>
</reference>
<dbReference type="Gene3D" id="3.40.50.11610">
    <property type="entry name" value="Multifunctional 2-oxoglutarate metabolism enzyme, C-terminal domain"/>
    <property type="match status" value="1"/>
</dbReference>
<dbReference type="InterPro" id="IPR031717">
    <property type="entry name" value="ODO-1/KGD_C"/>
</dbReference>
<feature type="domain" description="EF-hand" evidence="5">
    <location>
        <begin position="768"/>
        <end position="803"/>
    </location>
</feature>
<dbReference type="KEGG" id="ppp:112283994"/>
<dbReference type="InterPro" id="IPR001017">
    <property type="entry name" value="DH_E1"/>
</dbReference>
<dbReference type="SUPFAM" id="SSF52518">
    <property type="entry name" value="Thiamin diphosphate-binding fold (THDP-binding)"/>
    <property type="match status" value="3"/>
</dbReference>
<gene>
    <name evidence="6" type="primary">LOC112283994</name>
</gene>
<comment type="cofactor">
    <cofactor evidence="1">
        <name>thiamine diphosphate</name>
        <dbReference type="ChEBI" id="CHEBI:58937"/>
    </cofactor>
</comment>
<dbReference type="SMART" id="SM00861">
    <property type="entry name" value="Transket_pyr"/>
    <property type="match status" value="1"/>
</dbReference>
<dbReference type="RefSeq" id="XP_024379199.1">
    <property type="nucleotide sequence ID" value="XM_024523431.2"/>
</dbReference>
<dbReference type="CDD" id="cd02016">
    <property type="entry name" value="TPP_E1_OGDC_like"/>
    <property type="match status" value="1"/>
</dbReference>
<dbReference type="PROSITE" id="PS50222">
    <property type="entry name" value="EF_HAND_2"/>
    <property type="match status" value="1"/>
</dbReference>
<dbReference type="Gramene" id="Pp3c6_9160V3.2">
    <property type="protein sequence ID" value="Pp3c6_9160V3.2"/>
    <property type="gene ID" value="Pp3c6_9160"/>
</dbReference>
<evidence type="ECO:0000259" key="5">
    <source>
        <dbReference type="PROSITE" id="PS50222"/>
    </source>
</evidence>
<comment type="similarity">
    <text evidence="2">Belongs to the alpha-ketoglutarate dehydrogenase family.</text>
</comment>
<dbReference type="Pfam" id="PF16870">
    <property type="entry name" value="OxoGdeHyase_C"/>
    <property type="match status" value="1"/>
</dbReference>
<dbReference type="Gene3D" id="3.40.50.970">
    <property type="match status" value="1"/>
</dbReference>
<dbReference type="PIRSF" id="PIRSF000157">
    <property type="entry name" value="Oxoglu_dh_E1"/>
    <property type="match status" value="1"/>
</dbReference>
<dbReference type="SUPFAM" id="SSF47473">
    <property type="entry name" value="EF-hand"/>
    <property type="match status" value="1"/>
</dbReference>
<dbReference type="InterPro" id="IPR042179">
    <property type="entry name" value="KGD_C_sf"/>
</dbReference>
<dbReference type="EMBL" id="ABEU02000006">
    <property type="status" value="NOT_ANNOTATED_CDS"/>
    <property type="molecule type" value="Genomic_DNA"/>
</dbReference>
<evidence type="ECO:0000256" key="1">
    <source>
        <dbReference type="ARBA" id="ARBA00001964"/>
    </source>
</evidence>
<dbReference type="Pfam" id="PF02779">
    <property type="entry name" value="Transket_pyr"/>
    <property type="match status" value="1"/>
</dbReference>
<sequence length="1080" mass="120917">MVGYMIWRGVLRPGARARRNWWCRSLGDGYGYPRRSRFVHAPAEPSDITLVDQTLKISSLVTAFRSRGHFVAALDPLGRTLGRLVEGNDGAEYAEPENAKDLFELLKNYPSLNLDAVGLKGVDPNKRFYLGDHLRMSRATQLFWTVNEVVALLRASYCGTTTVEHEHVVSKPGKDWIRLMVERPQARSLFLPSVQRRILYHLLYADHFERFLARKFQASKRFGIEGCESLIPGLFALIERAAEGGIKAIELGMSHRGRLNVLHTILSKPLGSIITEFKNVGDRHFLQVGDVKYHLGSRGTLSYGDKKIQISLLPNPSHLEAVDPVVLGKTRAKQFFTGDMKRLQNMGLLLHGDAAFSGLGLAAEVMQLSDLPQYTTGGTIHVIINNQIGFTTDPKLARSSPHPSDVAKGVGAPIFHCNGDDPEGVAHCCRLAVDWRQKFQTDVVVDLVCYRRHGHNEQDDPRATQPLTYQKILNHPTTLEIYSQKLLQEGIITQDVLTKWAEDVDAKFEAEYAAADSYAPTLHEWLASNWQGEALGSSSSKRYIQPTGLDIESLKSVGIAISTPPPGFNLHPDVANLLKSRAQMMETGTGIDWAMAEALAMGSLLLHADPSRGQTPVKNPHFPVRLSGQDCERGTFNQRHSVLYDQSTAKRYIPLNNICPGRQAEFVVCNSNLSEAAILGFEYGFSLENENALVLWEAQFGDFTNNAQSIIDNFIASGEEKWMTPTGLVLLLPHGYDGQGPEHSSARLERFLQLCNDDPDHLPGFGPQHKLQMEAGFAAADEDGKGYLTRADLKALIKGVSPERVEVLMQELDFGQQDRIESAVEHQTYQIFFVMAKERDWDVFMAQWMRRNAEKDHNLCVVNITTPANFFHLLRRQMNRPYSKPVVVMSPKYLLHHKLCVSKLADMATGTYFRRVIADGDAADNVRNTIELLPRKDIQNLLVCSGKIFYLLSNARRSRKLRNVAIVRLEQIAPFPFDRVASVINRYPNAQLTWVQEEPKNMGAWAYVQPRLATALRELCRGREHTNVRFVGRATSATTATGSFQVHQMEMKAIINAAFELKDVESTPTITSTTHATAFV</sequence>
<dbReference type="Proteomes" id="UP000006727">
    <property type="component" value="Chromosome 6"/>
</dbReference>
<protein>
    <recommendedName>
        <fullName evidence="5">EF-hand domain-containing protein</fullName>
    </recommendedName>
</protein>
<dbReference type="GO" id="GO:0005739">
    <property type="term" value="C:mitochondrion"/>
    <property type="evidence" value="ECO:0000318"/>
    <property type="project" value="GO_Central"/>
</dbReference>
<dbReference type="PANTHER" id="PTHR23152:SF35">
    <property type="entry name" value="2-OXOGLUTARATE DEHYDROGENASE E1 COMPONENT"/>
    <property type="match status" value="1"/>
</dbReference>
<dbReference type="OrthoDB" id="413077at2759"/>
<dbReference type="InterPro" id="IPR011992">
    <property type="entry name" value="EF-hand-dom_pair"/>
</dbReference>
<dbReference type="GO" id="GO:0004591">
    <property type="term" value="F:oxoglutarate dehydrogenase (succinyl-transferring) activity"/>
    <property type="evidence" value="ECO:0000318"/>
    <property type="project" value="GO_Central"/>
</dbReference>
<evidence type="ECO:0000256" key="4">
    <source>
        <dbReference type="ARBA" id="ARBA00023052"/>
    </source>
</evidence>
<evidence type="ECO:0000256" key="3">
    <source>
        <dbReference type="ARBA" id="ARBA00023002"/>
    </source>
</evidence>
<evidence type="ECO:0000313" key="6">
    <source>
        <dbReference type="EnsemblPlants" id="Pp3c6_9160V3.2"/>
    </source>
</evidence>
<keyword evidence="4" id="KW-0786">Thiamine pyrophosphate</keyword>
<reference evidence="6 7" key="1">
    <citation type="journal article" date="2008" name="Science">
        <title>The Physcomitrella genome reveals evolutionary insights into the conquest of land by plants.</title>
        <authorList>
            <person name="Rensing S."/>
            <person name="Lang D."/>
            <person name="Zimmer A."/>
            <person name="Terry A."/>
            <person name="Salamov A."/>
            <person name="Shapiro H."/>
            <person name="Nishiyama T."/>
            <person name="Perroud P.-F."/>
            <person name="Lindquist E."/>
            <person name="Kamisugi Y."/>
            <person name="Tanahashi T."/>
            <person name="Sakakibara K."/>
            <person name="Fujita T."/>
            <person name="Oishi K."/>
            <person name="Shin-I T."/>
            <person name="Kuroki Y."/>
            <person name="Toyoda A."/>
            <person name="Suzuki Y."/>
            <person name="Hashimoto A."/>
            <person name="Yamaguchi K."/>
            <person name="Sugano A."/>
            <person name="Kohara Y."/>
            <person name="Fujiyama A."/>
            <person name="Anterola A."/>
            <person name="Aoki S."/>
            <person name="Ashton N."/>
            <person name="Barbazuk W.B."/>
            <person name="Barker E."/>
            <person name="Bennetzen J."/>
            <person name="Bezanilla M."/>
            <person name="Blankenship R."/>
            <person name="Cho S.H."/>
            <person name="Dutcher S."/>
            <person name="Estelle M."/>
            <person name="Fawcett J.A."/>
            <person name="Gundlach H."/>
            <person name="Hanada K."/>
            <person name="Heyl A."/>
            <person name="Hicks K.A."/>
            <person name="Hugh J."/>
            <person name="Lohr M."/>
            <person name="Mayer K."/>
            <person name="Melkozernov A."/>
            <person name="Murata T."/>
            <person name="Nelson D."/>
            <person name="Pils B."/>
            <person name="Prigge M."/>
            <person name="Reiss B."/>
            <person name="Renner T."/>
            <person name="Rombauts S."/>
            <person name="Rushton P."/>
            <person name="Sanderfoot A."/>
            <person name="Schween G."/>
            <person name="Shiu S.-H."/>
            <person name="Stueber K."/>
            <person name="Theodoulou F.L."/>
            <person name="Tu H."/>
            <person name="Van de Peer Y."/>
            <person name="Verrier P.J."/>
            <person name="Waters E."/>
            <person name="Wood A."/>
            <person name="Yang L."/>
            <person name="Cove D."/>
            <person name="Cuming A."/>
            <person name="Hasebe M."/>
            <person name="Lucas S."/>
            <person name="Mishler D.B."/>
            <person name="Reski R."/>
            <person name="Grigoriev I."/>
            <person name="Quatrano R.S."/>
            <person name="Boore J.L."/>
        </authorList>
    </citation>
    <scope>NUCLEOTIDE SEQUENCE [LARGE SCALE GENOMIC DNA]</scope>
    <source>
        <strain evidence="6 7">cv. Gransden 2004</strain>
    </source>
</reference>
<accession>A0A7I4EG02</accession>
<dbReference type="PANTHER" id="PTHR23152">
    <property type="entry name" value="2-OXOGLUTARATE DEHYDROGENASE"/>
    <property type="match status" value="1"/>
</dbReference>
<dbReference type="GO" id="GO:0045252">
    <property type="term" value="C:oxoglutarate dehydrogenase complex"/>
    <property type="evidence" value="ECO:0000318"/>
    <property type="project" value="GO_Central"/>
</dbReference>
<name>A0A7I4EG02_PHYPA</name>
<reference evidence="6 7" key="2">
    <citation type="journal article" date="2018" name="Plant J.">
        <title>The Physcomitrella patens chromosome-scale assembly reveals moss genome structure and evolution.</title>
        <authorList>
            <person name="Lang D."/>
            <person name="Ullrich K.K."/>
            <person name="Murat F."/>
            <person name="Fuchs J."/>
            <person name="Jenkins J."/>
            <person name="Haas F.B."/>
            <person name="Piednoel M."/>
            <person name="Gundlach H."/>
            <person name="Van Bel M."/>
            <person name="Meyberg R."/>
            <person name="Vives C."/>
            <person name="Morata J."/>
            <person name="Symeonidi A."/>
            <person name="Hiss M."/>
            <person name="Muchero W."/>
            <person name="Kamisugi Y."/>
            <person name="Saleh O."/>
            <person name="Blanc G."/>
            <person name="Decker E.L."/>
            <person name="van Gessel N."/>
            <person name="Grimwood J."/>
            <person name="Hayes R.D."/>
            <person name="Graham S.W."/>
            <person name="Gunter L.E."/>
            <person name="McDaniel S.F."/>
            <person name="Hoernstein S.N.W."/>
            <person name="Larsson A."/>
            <person name="Li F.W."/>
            <person name="Perroud P.F."/>
            <person name="Phillips J."/>
            <person name="Ranjan P."/>
            <person name="Rokshar D.S."/>
            <person name="Rothfels C.J."/>
            <person name="Schneider L."/>
            <person name="Shu S."/>
            <person name="Stevenson D.W."/>
            <person name="Thummler F."/>
            <person name="Tillich M."/>
            <person name="Villarreal Aguilar J.C."/>
            <person name="Widiez T."/>
            <person name="Wong G.K."/>
            <person name="Wymore A."/>
            <person name="Zhang Y."/>
            <person name="Zimmer A.D."/>
            <person name="Quatrano R.S."/>
            <person name="Mayer K.F.X."/>
            <person name="Goodstein D."/>
            <person name="Casacuberta J.M."/>
            <person name="Vandepoele K."/>
            <person name="Reski R."/>
            <person name="Cuming A.C."/>
            <person name="Tuskan G.A."/>
            <person name="Maumus F."/>
            <person name="Salse J."/>
            <person name="Schmutz J."/>
            <person name="Rensing S.A."/>
        </authorList>
    </citation>
    <scope>NUCLEOTIDE SEQUENCE [LARGE SCALE GENOMIC DNA]</scope>
    <source>
        <strain evidence="6 7">cv. Gransden 2004</strain>
    </source>
</reference>
<dbReference type="NCBIfam" id="TIGR00239">
    <property type="entry name" value="2oxo_dh_E1"/>
    <property type="match status" value="1"/>
</dbReference>
<dbReference type="Gene3D" id="1.10.287.1150">
    <property type="entry name" value="TPP helical domain"/>
    <property type="match status" value="1"/>
</dbReference>
<evidence type="ECO:0000313" key="7">
    <source>
        <dbReference type="Proteomes" id="UP000006727"/>
    </source>
</evidence>
<evidence type="ECO:0000256" key="2">
    <source>
        <dbReference type="ARBA" id="ARBA00006936"/>
    </source>
</evidence>
<dbReference type="GO" id="GO:0006099">
    <property type="term" value="P:tricarboxylic acid cycle"/>
    <property type="evidence" value="ECO:0000318"/>
    <property type="project" value="GO_Central"/>
</dbReference>
<dbReference type="InterPro" id="IPR029061">
    <property type="entry name" value="THDP-binding"/>
</dbReference>
<keyword evidence="3" id="KW-0560">Oxidoreductase</keyword>
<keyword evidence="7" id="KW-1185">Reference proteome</keyword>
<proteinExistence type="inferred from homology"/>